<dbReference type="Gene3D" id="2.60.40.10">
    <property type="entry name" value="Immunoglobulins"/>
    <property type="match status" value="2"/>
</dbReference>
<dbReference type="InterPro" id="IPR036179">
    <property type="entry name" value="Ig-like_dom_sf"/>
</dbReference>
<gene>
    <name evidence="8" type="ORF">AMEX_G2573</name>
</gene>
<dbReference type="AlphaFoldDB" id="A0A8T2MI90"/>
<evidence type="ECO:0000313" key="8">
    <source>
        <dbReference type="EMBL" id="KAG9283769.1"/>
    </source>
</evidence>
<feature type="chain" id="PRO_5035896210" description="Immunoglobulin V-set domain-containing protein" evidence="6">
    <location>
        <begin position="30"/>
        <end position="281"/>
    </location>
</feature>
<dbReference type="Proteomes" id="UP000752171">
    <property type="component" value="Unassembled WGS sequence"/>
</dbReference>
<evidence type="ECO:0000256" key="4">
    <source>
        <dbReference type="ARBA" id="ARBA00023180"/>
    </source>
</evidence>
<evidence type="ECO:0000256" key="5">
    <source>
        <dbReference type="SAM" id="Phobius"/>
    </source>
</evidence>
<evidence type="ECO:0000256" key="3">
    <source>
        <dbReference type="ARBA" id="ARBA00023136"/>
    </source>
</evidence>
<keyword evidence="3 5" id="KW-0472">Membrane</keyword>
<organism evidence="8 9">
    <name type="scientific">Astyanax mexicanus</name>
    <name type="common">Blind cave fish</name>
    <name type="synonym">Astyanax fasciatus mexicanus</name>
    <dbReference type="NCBI Taxonomy" id="7994"/>
    <lineage>
        <taxon>Eukaryota</taxon>
        <taxon>Metazoa</taxon>
        <taxon>Chordata</taxon>
        <taxon>Craniata</taxon>
        <taxon>Vertebrata</taxon>
        <taxon>Euteleostomi</taxon>
        <taxon>Actinopterygii</taxon>
        <taxon>Neopterygii</taxon>
        <taxon>Teleostei</taxon>
        <taxon>Ostariophysi</taxon>
        <taxon>Characiformes</taxon>
        <taxon>Characoidei</taxon>
        <taxon>Acestrorhamphidae</taxon>
        <taxon>Acestrorhamphinae</taxon>
        <taxon>Astyanax</taxon>
    </lineage>
</organism>
<feature type="transmembrane region" description="Helical" evidence="5">
    <location>
        <begin position="224"/>
        <end position="245"/>
    </location>
</feature>
<comment type="caution">
    <text evidence="8">The sequence shown here is derived from an EMBL/GenBank/DDBJ whole genome shotgun (WGS) entry which is preliminary data.</text>
</comment>
<evidence type="ECO:0000259" key="7">
    <source>
        <dbReference type="Pfam" id="PF07686"/>
    </source>
</evidence>
<proteinExistence type="predicted"/>
<dbReference type="GO" id="GO:0005911">
    <property type="term" value="C:cell-cell junction"/>
    <property type="evidence" value="ECO:0007669"/>
    <property type="project" value="TreeGrafter"/>
</dbReference>
<evidence type="ECO:0000313" key="9">
    <source>
        <dbReference type="Proteomes" id="UP000752171"/>
    </source>
</evidence>
<dbReference type="InterPro" id="IPR013106">
    <property type="entry name" value="Ig_V-set"/>
</dbReference>
<accession>A0A8T2MI90</accession>
<dbReference type="EMBL" id="JAICCE010000001">
    <property type="protein sequence ID" value="KAG9283769.1"/>
    <property type="molecule type" value="Genomic_DNA"/>
</dbReference>
<evidence type="ECO:0000256" key="6">
    <source>
        <dbReference type="SAM" id="SignalP"/>
    </source>
</evidence>
<keyword evidence="5" id="KW-1133">Transmembrane helix</keyword>
<dbReference type="InterPro" id="IPR013783">
    <property type="entry name" value="Ig-like_fold"/>
</dbReference>
<sequence length="281" mass="30939">MVEMGLLELQWFWLGLVFQLCVLQSSSLSVRFLNQQPVYVVSGQILILQVQIDLDSPDDSITKVIWEHQAKRNSGKTVVAEYPTKSSGGRVAVEKGVAVMKLSNYQRTDSGEYTVTASDRRGNQKSATCTVHEYEAVHHVSVMVNVSHAVLHCREAWGTDPTFSWFHEQAAVTQAVGKVLDSGSTLHLSIPLCGHFTCVVSNKLGHSSATYTAEPCEKSNGGTAVAVVCLLLLLLLAGVLGFLYWRRRSGTNDWRRLVSSEDPANRAEPAYLCDVGREEDV</sequence>
<protein>
    <recommendedName>
        <fullName evidence="7">Immunoglobulin V-set domain-containing protein</fullName>
    </recommendedName>
</protein>
<name>A0A8T2MI90_ASTMX</name>
<dbReference type="PANTHER" id="PTHR12080:SF108">
    <property type="entry name" value="VASCULAR ENDOTHELIAL GROWTH FACTOR RECEPTOR 1"/>
    <property type="match status" value="1"/>
</dbReference>
<dbReference type="PANTHER" id="PTHR12080">
    <property type="entry name" value="SIGNALING LYMPHOCYTIC ACTIVATION MOLECULE"/>
    <property type="match status" value="1"/>
</dbReference>
<keyword evidence="5" id="KW-0812">Transmembrane</keyword>
<keyword evidence="4" id="KW-0325">Glycoprotein</keyword>
<keyword evidence="2 6" id="KW-0732">Signal</keyword>
<evidence type="ECO:0000256" key="2">
    <source>
        <dbReference type="ARBA" id="ARBA00022729"/>
    </source>
</evidence>
<dbReference type="GO" id="GO:0016020">
    <property type="term" value="C:membrane"/>
    <property type="evidence" value="ECO:0007669"/>
    <property type="project" value="UniProtKB-SubCell"/>
</dbReference>
<reference evidence="8 9" key="1">
    <citation type="submission" date="2021-07" db="EMBL/GenBank/DDBJ databases">
        <authorList>
            <person name="Imarazene B."/>
            <person name="Zahm M."/>
            <person name="Klopp C."/>
            <person name="Cabau C."/>
            <person name="Beille S."/>
            <person name="Jouanno E."/>
            <person name="Castinel A."/>
            <person name="Lluch J."/>
            <person name="Gil L."/>
            <person name="Kuchtly C."/>
            <person name="Lopez Roques C."/>
            <person name="Donnadieu C."/>
            <person name="Parrinello H."/>
            <person name="Journot L."/>
            <person name="Du K."/>
            <person name="Schartl M."/>
            <person name="Retaux S."/>
            <person name="Guiguen Y."/>
        </authorList>
    </citation>
    <scope>NUCLEOTIDE SEQUENCE [LARGE SCALE GENOMIC DNA]</scope>
    <source>
        <strain evidence="8">Pach_M1</strain>
        <tissue evidence="8">Testis</tissue>
    </source>
</reference>
<comment type="subcellular location">
    <subcellularLocation>
        <location evidence="1">Membrane</location>
    </subcellularLocation>
</comment>
<feature type="domain" description="Immunoglobulin V-set" evidence="7">
    <location>
        <begin position="35"/>
        <end position="126"/>
    </location>
</feature>
<dbReference type="Pfam" id="PF07686">
    <property type="entry name" value="V-set"/>
    <property type="match status" value="1"/>
</dbReference>
<dbReference type="InterPro" id="IPR015631">
    <property type="entry name" value="CD2/SLAM_rcpt"/>
</dbReference>
<dbReference type="SUPFAM" id="SSF48726">
    <property type="entry name" value="Immunoglobulin"/>
    <property type="match status" value="2"/>
</dbReference>
<feature type="signal peptide" evidence="6">
    <location>
        <begin position="1"/>
        <end position="29"/>
    </location>
</feature>
<evidence type="ECO:0000256" key="1">
    <source>
        <dbReference type="ARBA" id="ARBA00004370"/>
    </source>
</evidence>